<dbReference type="PANTHER" id="PTHR12228">
    <property type="entry name" value="TRANSCRIPTION INITIATION FACTOR TFIID 55 KD SUBUNIT-RELATED"/>
    <property type="match status" value="1"/>
</dbReference>
<feature type="region of interest" description="Disordered" evidence="6">
    <location>
        <begin position="204"/>
        <end position="226"/>
    </location>
</feature>
<organism evidence="8 9">
    <name type="scientific">Panagrellus redivivus</name>
    <name type="common">Microworm</name>
    <dbReference type="NCBI Taxonomy" id="6233"/>
    <lineage>
        <taxon>Eukaryota</taxon>
        <taxon>Metazoa</taxon>
        <taxon>Ecdysozoa</taxon>
        <taxon>Nematoda</taxon>
        <taxon>Chromadorea</taxon>
        <taxon>Rhabditida</taxon>
        <taxon>Tylenchina</taxon>
        <taxon>Panagrolaimomorpha</taxon>
        <taxon>Panagrolaimoidea</taxon>
        <taxon>Panagrolaimidae</taxon>
        <taxon>Panagrellus</taxon>
    </lineage>
</organism>
<dbReference type="Pfam" id="PF04658">
    <property type="entry name" value="TAFII55_N"/>
    <property type="match status" value="1"/>
</dbReference>
<evidence type="ECO:0000256" key="1">
    <source>
        <dbReference type="ARBA" id="ARBA00004123"/>
    </source>
</evidence>
<dbReference type="WBParaSite" id="Pan_g22004.t1">
    <property type="protein sequence ID" value="Pan_g22004.t1"/>
    <property type="gene ID" value="Pan_g22004"/>
</dbReference>
<dbReference type="Proteomes" id="UP000492821">
    <property type="component" value="Unassembled WGS sequence"/>
</dbReference>
<protein>
    <submittedName>
        <fullName evidence="9">TAFII55_N domain-containing protein</fullName>
    </submittedName>
</protein>
<feature type="domain" description="TAFII55 protein conserved region" evidence="7">
    <location>
        <begin position="23"/>
        <end position="198"/>
    </location>
</feature>
<evidence type="ECO:0000256" key="4">
    <source>
        <dbReference type="ARBA" id="ARBA00023163"/>
    </source>
</evidence>
<evidence type="ECO:0000256" key="5">
    <source>
        <dbReference type="ARBA" id="ARBA00023242"/>
    </source>
</evidence>
<evidence type="ECO:0000256" key="6">
    <source>
        <dbReference type="SAM" id="MobiDB-lite"/>
    </source>
</evidence>
<dbReference type="GO" id="GO:0051123">
    <property type="term" value="P:RNA polymerase II preinitiation complex assembly"/>
    <property type="evidence" value="ECO:0007669"/>
    <property type="project" value="TreeGrafter"/>
</dbReference>
<keyword evidence="5" id="KW-0539">Nucleus</keyword>
<evidence type="ECO:0000313" key="9">
    <source>
        <dbReference type="WBParaSite" id="Pan_g22004.t1"/>
    </source>
</evidence>
<dbReference type="PANTHER" id="PTHR12228:SF0">
    <property type="entry name" value="TATA-BOX BINDING PROTEIN ASSOCIATED FACTOR 7"/>
    <property type="match status" value="1"/>
</dbReference>
<name>A0A7E4VKD8_PANRE</name>
<keyword evidence="8" id="KW-1185">Reference proteome</keyword>
<keyword evidence="4" id="KW-0804">Transcription</keyword>
<reference evidence="9" key="2">
    <citation type="submission" date="2020-10" db="UniProtKB">
        <authorList>
            <consortium name="WormBaseParasite"/>
        </authorList>
    </citation>
    <scope>IDENTIFICATION</scope>
</reference>
<accession>A0A7E4VKD8</accession>
<evidence type="ECO:0000259" key="7">
    <source>
        <dbReference type="SMART" id="SM01370"/>
    </source>
</evidence>
<dbReference type="AlphaFoldDB" id="A0A7E4VKD8"/>
<dbReference type="CDD" id="cd08047">
    <property type="entry name" value="TAF7"/>
    <property type="match status" value="1"/>
</dbReference>
<reference evidence="8" key="1">
    <citation type="journal article" date="2013" name="Genetics">
        <title>The draft genome and transcriptome of Panagrellus redivivus are shaped by the harsh demands of a free-living lifestyle.</title>
        <authorList>
            <person name="Srinivasan J."/>
            <person name="Dillman A.R."/>
            <person name="Macchietto M.G."/>
            <person name="Heikkinen L."/>
            <person name="Lakso M."/>
            <person name="Fracchia K.M."/>
            <person name="Antoshechkin I."/>
            <person name="Mortazavi A."/>
            <person name="Wong G."/>
            <person name="Sternberg P.W."/>
        </authorList>
    </citation>
    <scope>NUCLEOTIDE SEQUENCE [LARGE SCALE GENOMIC DNA]</scope>
    <source>
        <strain evidence="8">MT8872</strain>
    </source>
</reference>
<keyword evidence="3" id="KW-0805">Transcription regulation</keyword>
<dbReference type="GO" id="GO:0016251">
    <property type="term" value="F:RNA polymerase II general transcription initiation factor activity"/>
    <property type="evidence" value="ECO:0007669"/>
    <property type="project" value="TreeGrafter"/>
</dbReference>
<comment type="similarity">
    <text evidence="2">Belongs to the TAF7 family.</text>
</comment>
<evidence type="ECO:0000313" key="8">
    <source>
        <dbReference type="Proteomes" id="UP000492821"/>
    </source>
</evidence>
<dbReference type="SMART" id="SM01370">
    <property type="entry name" value="TAFII55_N"/>
    <property type="match status" value="1"/>
</dbReference>
<evidence type="ECO:0000256" key="2">
    <source>
        <dbReference type="ARBA" id="ARBA00009368"/>
    </source>
</evidence>
<dbReference type="InterPro" id="IPR006751">
    <property type="entry name" value="TAFII55_prot_cons_reg"/>
</dbReference>
<dbReference type="InterPro" id="IPR037817">
    <property type="entry name" value="TAF7"/>
</dbReference>
<dbReference type="GO" id="GO:0005669">
    <property type="term" value="C:transcription factor TFIID complex"/>
    <property type="evidence" value="ECO:0007669"/>
    <property type="project" value="InterPro"/>
</dbReference>
<comment type="subcellular location">
    <subcellularLocation>
        <location evidence="1">Nucleus</location>
    </subcellularLocation>
</comment>
<proteinExistence type="inferred from homology"/>
<evidence type="ECO:0000256" key="3">
    <source>
        <dbReference type="ARBA" id="ARBA00023015"/>
    </source>
</evidence>
<sequence>MTSHSVRKPKSLNANEPDDVTDWETHTILRVPSKYVPLVNQFIEQGDQYDPTQPSNVQKGQIKLQVNFQNNMRTGELKIGPEKLNFVVQDLPTIVETYKTHDNVNVYKVSDISQVINCTVDEVPDLSVPIDGDKHDPEVAAAIEKNKKMLHCYHGLTPPMRNAHKRRFRKTKKMKYMDAPQVEQELKRLLRADLEALSVRWEIMDADPKPSAQKKQPEPTPGPSTS</sequence>